<evidence type="ECO:0000313" key="3">
    <source>
        <dbReference type="Proteomes" id="UP000308917"/>
    </source>
</evidence>
<reference evidence="2 3" key="1">
    <citation type="journal article" date="2015" name="Antonie Van Leeuwenhoek">
        <title>Lampropedia puyangensis sp. nov., isolated from symptomatic bark of Populus ? euramericana canker and emended description of Lampropedia hyalina (Ehrenberg 1832) Lee et al. 2004.</title>
        <authorList>
            <person name="Li Y."/>
            <person name="Wang T."/>
            <person name="Piao C.G."/>
            <person name="Wang L.F."/>
            <person name="Tian G.Z."/>
            <person name="Zhu T.H."/>
            <person name="Guo M.W."/>
        </authorList>
    </citation>
    <scope>NUCLEOTIDE SEQUENCE [LARGE SCALE GENOMIC DNA]</scope>
    <source>
        <strain evidence="2 3">2-bin</strain>
    </source>
</reference>
<organism evidence="2 3">
    <name type="scientific">Lampropedia puyangensis</name>
    <dbReference type="NCBI Taxonomy" id="1330072"/>
    <lineage>
        <taxon>Bacteria</taxon>
        <taxon>Pseudomonadati</taxon>
        <taxon>Pseudomonadota</taxon>
        <taxon>Betaproteobacteria</taxon>
        <taxon>Burkholderiales</taxon>
        <taxon>Comamonadaceae</taxon>
        <taxon>Lampropedia</taxon>
    </lineage>
</organism>
<sequence>MKSIAAKLLAVLPWNKRASLPAPAAAIQQSKPEETAGTESAPAVAIAGSRNGWLRVLTAHELLQVVHGQRVIDKIYTQSRLSETVFARDFVPAIHAYCEFVQLAPASEAHHHAHVGGLLSHTLEMVLAAMTWRNGHLLPEGEVIEVIDAQRDHWTYVVFFAALLHDVAKPMTDLRISWRSKNMDAPLRWAPVAGSLTQVTQGRPESHRYPWRLNL</sequence>
<dbReference type="Gene3D" id="1.10.3210.40">
    <property type="match status" value="1"/>
</dbReference>
<feature type="non-terminal residue" evidence="2">
    <location>
        <position position="215"/>
    </location>
</feature>
<accession>A0A4S8ELP5</accession>
<protein>
    <submittedName>
        <fullName evidence="2">Phosphohydrolase</fullName>
    </submittedName>
</protein>
<feature type="domain" description="Uncharacterised" evidence="1">
    <location>
        <begin position="58"/>
        <end position="210"/>
    </location>
</feature>
<dbReference type="InterPro" id="IPR011119">
    <property type="entry name" value="Unchr_helicase_relaxase_TraI"/>
</dbReference>
<evidence type="ECO:0000259" key="1">
    <source>
        <dbReference type="Pfam" id="PF07514"/>
    </source>
</evidence>
<gene>
    <name evidence="2" type="ORF">E9531_17085</name>
</gene>
<dbReference type="Pfam" id="PF07514">
    <property type="entry name" value="TraI_2"/>
    <property type="match status" value="1"/>
</dbReference>
<name>A0A4S8ELP5_9BURK</name>
<proteinExistence type="predicted"/>
<dbReference type="GO" id="GO:0016787">
    <property type="term" value="F:hydrolase activity"/>
    <property type="evidence" value="ECO:0007669"/>
    <property type="project" value="UniProtKB-KW"/>
</dbReference>
<dbReference type="EMBL" id="STFG01000041">
    <property type="protein sequence ID" value="THT95552.1"/>
    <property type="molecule type" value="Genomic_DNA"/>
</dbReference>
<dbReference type="RefSeq" id="WP_211343481.1">
    <property type="nucleotide sequence ID" value="NZ_STFG01000041.1"/>
</dbReference>
<keyword evidence="2" id="KW-0378">Hydrolase</keyword>
<keyword evidence="3" id="KW-1185">Reference proteome</keyword>
<comment type="caution">
    <text evidence="2">The sequence shown here is derived from an EMBL/GenBank/DDBJ whole genome shotgun (WGS) entry which is preliminary data.</text>
</comment>
<dbReference type="AlphaFoldDB" id="A0A4S8ELP5"/>
<evidence type="ECO:0000313" key="2">
    <source>
        <dbReference type="EMBL" id="THT95552.1"/>
    </source>
</evidence>
<dbReference type="Proteomes" id="UP000308917">
    <property type="component" value="Unassembled WGS sequence"/>
</dbReference>